<dbReference type="RefSeq" id="WP_012997373.1">
    <property type="nucleotide sequence ID" value="NC_013926.1"/>
</dbReference>
<evidence type="ECO:0000313" key="3">
    <source>
        <dbReference type="Proteomes" id="UP000001400"/>
    </source>
</evidence>
<proteinExistence type="predicted"/>
<dbReference type="KEGG" id="abi:Aboo_1241"/>
<dbReference type="InterPro" id="IPR024529">
    <property type="entry name" value="ECF_trnsprt_substrate-spec"/>
</dbReference>
<dbReference type="Proteomes" id="UP000001400">
    <property type="component" value="Chromosome"/>
</dbReference>
<feature type="transmembrane region" description="Helical" evidence="1">
    <location>
        <begin position="120"/>
        <end position="138"/>
    </location>
</feature>
<feature type="transmembrane region" description="Helical" evidence="1">
    <location>
        <begin position="192"/>
        <end position="214"/>
    </location>
</feature>
<dbReference type="InterPro" id="IPR017196">
    <property type="entry name" value="ECF_substrate-spec_UCP037395"/>
</dbReference>
<evidence type="ECO:0008006" key="4">
    <source>
        <dbReference type="Google" id="ProtNLM"/>
    </source>
</evidence>
<evidence type="ECO:0000256" key="1">
    <source>
        <dbReference type="SAM" id="Phobius"/>
    </source>
</evidence>
<feature type="transmembrane region" description="Helical" evidence="1">
    <location>
        <begin position="150"/>
        <end position="172"/>
    </location>
</feature>
<sequence length="236" mass="26898">MRKDSFFLIVTIILILGIGALSTFYPKFLGVTSMLILLLILLALLVLYERSANNSKEIAVIAILGTFSAVARVPFAAIPNVQPCTFIILVSGYVFGPFAGFMIGAETALLSNFFLGQGPWTPWQMFAWGIIGIIGWLFRKFMYGKKHEFLAFLILGFFSGYLYGIIMNVWYWLAFIYRLTWQSFLMVEATSIWFDTLHALGNVIFIDLFAIRFIKLLERYKLRYGLFNKIPKNSAS</sequence>
<reference evidence="2" key="1">
    <citation type="submission" date="2010-02" db="EMBL/GenBank/DDBJ databases">
        <title>Complete sequence of Aciduliprofundum boonei T469.</title>
        <authorList>
            <consortium name="US DOE Joint Genome Institute"/>
            <person name="Lucas S."/>
            <person name="Copeland A."/>
            <person name="Lapidus A."/>
            <person name="Cheng J.-F."/>
            <person name="Bruce D."/>
            <person name="Goodwin L."/>
            <person name="Pitluck S."/>
            <person name="Saunders E."/>
            <person name="Detter J.C."/>
            <person name="Han C."/>
            <person name="Tapia R."/>
            <person name="Land M."/>
            <person name="Hauser L."/>
            <person name="Kyrpides N."/>
            <person name="Mikhailova N."/>
            <person name="Flores G."/>
            <person name="Reysenbach A.-L."/>
            <person name="Woyke T."/>
        </authorList>
    </citation>
    <scope>NUCLEOTIDE SEQUENCE</scope>
    <source>
        <strain evidence="2">T469</strain>
    </source>
</reference>
<gene>
    <name evidence="2" type="ordered locus">Aboo_1241</name>
</gene>
<dbReference type="PIRSF" id="PIRSF037395">
    <property type="entry name" value="UCP037395_ABCper"/>
    <property type="match status" value="1"/>
</dbReference>
<organism evidence="2 3">
    <name type="scientific">Aciduliprofundum boonei (strain DSM 19572 / T469)</name>
    <dbReference type="NCBI Taxonomy" id="439481"/>
    <lineage>
        <taxon>Archaea</taxon>
        <taxon>Methanobacteriati</taxon>
        <taxon>Thermoplasmatota</taxon>
        <taxon>DHVE2 group</taxon>
        <taxon>Candidatus Aciduliprofundum</taxon>
    </lineage>
</organism>
<dbReference type="EMBL" id="CP001941">
    <property type="protein sequence ID" value="ADD09049.1"/>
    <property type="molecule type" value="Genomic_DNA"/>
</dbReference>
<dbReference type="Pfam" id="PF12822">
    <property type="entry name" value="ECF_trnsprt"/>
    <property type="match status" value="1"/>
</dbReference>
<keyword evidence="1" id="KW-1133">Transmembrane helix</keyword>
<dbReference type="HOGENOM" id="CLU_069956_0_1_2"/>
<keyword evidence="1" id="KW-0812">Transmembrane</keyword>
<dbReference type="GO" id="GO:0022857">
    <property type="term" value="F:transmembrane transporter activity"/>
    <property type="evidence" value="ECO:0007669"/>
    <property type="project" value="InterPro"/>
</dbReference>
<evidence type="ECO:0000313" key="2">
    <source>
        <dbReference type="EMBL" id="ADD09049.1"/>
    </source>
</evidence>
<dbReference type="GeneID" id="8828203"/>
<accession>D3TAC0</accession>
<dbReference type="AlphaFoldDB" id="D3TAC0"/>
<feature type="transmembrane region" description="Helical" evidence="1">
    <location>
        <begin position="85"/>
        <end position="105"/>
    </location>
</feature>
<dbReference type="Gene3D" id="1.10.1760.20">
    <property type="match status" value="1"/>
</dbReference>
<protein>
    <recommendedName>
        <fullName evidence="4">ECF transporter S component</fullName>
    </recommendedName>
</protein>
<dbReference type="OrthoDB" id="359225at2157"/>
<keyword evidence="3" id="KW-1185">Reference proteome</keyword>
<feature type="transmembrane region" description="Helical" evidence="1">
    <location>
        <begin position="6"/>
        <end position="24"/>
    </location>
</feature>
<name>D3TAC0_ACIB4</name>
<feature type="transmembrane region" description="Helical" evidence="1">
    <location>
        <begin position="31"/>
        <end position="48"/>
    </location>
</feature>
<keyword evidence="1" id="KW-0472">Membrane</keyword>